<dbReference type="EMBL" id="JACYGY010000002">
    <property type="protein sequence ID" value="MBE9466448.1"/>
    <property type="molecule type" value="Genomic_DNA"/>
</dbReference>
<evidence type="ECO:0000256" key="1">
    <source>
        <dbReference type="SAM" id="MobiDB-lite"/>
    </source>
</evidence>
<accession>A0ABR9WLQ8</accession>
<protein>
    <recommendedName>
        <fullName evidence="5">Outer membrane protein beta-barrel domain-containing protein</fullName>
    </recommendedName>
</protein>
<evidence type="ECO:0000313" key="3">
    <source>
        <dbReference type="EMBL" id="MBE9466448.1"/>
    </source>
</evidence>
<dbReference type="RefSeq" id="WP_194124672.1">
    <property type="nucleotide sequence ID" value="NZ_JACYGY010000002.1"/>
</dbReference>
<organism evidence="3 4">
    <name type="scientific">Dyadobacter subterraneus</name>
    <dbReference type="NCBI Taxonomy" id="2773304"/>
    <lineage>
        <taxon>Bacteria</taxon>
        <taxon>Pseudomonadati</taxon>
        <taxon>Bacteroidota</taxon>
        <taxon>Cytophagia</taxon>
        <taxon>Cytophagales</taxon>
        <taxon>Spirosomataceae</taxon>
        <taxon>Dyadobacter</taxon>
    </lineage>
</organism>
<name>A0ABR9WLQ8_9BACT</name>
<feature type="transmembrane region" description="Helical" evidence="2">
    <location>
        <begin position="53"/>
        <end position="74"/>
    </location>
</feature>
<evidence type="ECO:0000313" key="4">
    <source>
        <dbReference type="Proteomes" id="UP000634134"/>
    </source>
</evidence>
<keyword evidence="2" id="KW-0812">Transmembrane</keyword>
<keyword evidence="4" id="KW-1185">Reference proteome</keyword>
<dbReference type="Proteomes" id="UP000634134">
    <property type="component" value="Unassembled WGS sequence"/>
</dbReference>
<evidence type="ECO:0000256" key="2">
    <source>
        <dbReference type="SAM" id="Phobius"/>
    </source>
</evidence>
<feature type="compositionally biased region" description="Basic and acidic residues" evidence="1">
    <location>
        <begin position="170"/>
        <end position="179"/>
    </location>
</feature>
<reference evidence="4" key="1">
    <citation type="submission" date="2023-07" db="EMBL/GenBank/DDBJ databases">
        <title>Dyadobacter sp. nov 'subterranea' isolated from contaminted grondwater.</title>
        <authorList>
            <person name="Szabo I."/>
            <person name="Al-Omari J."/>
            <person name="Szerdahelyi S.G."/>
            <person name="Rado J."/>
        </authorList>
    </citation>
    <scope>NUCLEOTIDE SEQUENCE [LARGE SCALE GENOMIC DNA]</scope>
    <source>
        <strain evidence="4">UP-52</strain>
    </source>
</reference>
<proteinExistence type="predicted"/>
<sequence>MSKKNQHIKKYLNGKLPEPEVQADDAWGQMSGMLGLTSLPDSPLQTVGKFKYFLKYGLGLLSGVTIAAGSWLLIPESSKIKTDIKSHFEENFQDSIVLNETLEEVKPNITENLITENDSFQNDSTGIEKNIVIDSISNNKIYSRQVTDNKNQSVSTSFNNSAITLSNKKTNSERKEKGQKTSVSEIPESDHFGNTLKEKVSKENVSNRFSEVNKTDRRIVSSKDKDFGNNIVQKSFNSVDNKSSYFKEKNDSVEQINDIKSDRKIAFSVKNLIPKSTRFPVLKKNSIVTTSVKSEDKKEENKKVNSPKPLESFHIGLEWNAASSFKDTKYLLPGPDSTDKPYRLLIPGIWISKDINDKQSVTASFFVSQQYFAGNKMIKRTLDSTIKDLFYNTKMIKAVGINLSLQYNYQVFSNLAFSAGLGYSKLNRALFQESMTNYANETFPTSKLSLKKPDLGDFVQTNLVTFKTGILFNPGRFQLGVNLIIPITNVSSTSLPIRTLNGQVFFRFRLK</sequence>
<feature type="region of interest" description="Disordered" evidence="1">
    <location>
        <begin position="165"/>
        <end position="191"/>
    </location>
</feature>
<evidence type="ECO:0008006" key="5">
    <source>
        <dbReference type="Google" id="ProtNLM"/>
    </source>
</evidence>
<keyword evidence="2" id="KW-0472">Membrane</keyword>
<keyword evidence="2" id="KW-1133">Transmembrane helix</keyword>
<comment type="caution">
    <text evidence="3">The sequence shown here is derived from an EMBL/GenBank/DDBJ whole genome shotgun (WGS) entry which is preliminary data.</text>
</comment>
<gene>
    <name evidence="3" type="ORF">IEE83_31670</name>
</gene>